<feature type="transmembrane region" description="Helical" evidence="7">
    <location>
        <begin position="229"/>
        <end position="251"/>
    </location>
</feature>
<dbReference type="PANTHER" id="PTHR22883:SF452">
    <property type="entry name" value="PALMITOYLTRANSFERASE"/>
    <property type="match status" value="1"/>
</dbReference>
<evidence type="ECO:0000256" key="6">
    <source>
        <dbReference type="ARBA" id="ARBA00023315"/>
    </source>
</evidence>
<comment type="subcellular location">
    <subcellularLocation>
        <location evidence="1">Membrane</location>
        <topology evidence="1">Multi-pass membrane protein</topology>
    </subcellularLocation>
</comment>
<comment type="similarity">
    <text evidence="7">Belongs to the DHHC palmitoyltransferase family.</text>
</comment>
<feature type="non-terminal residue" evidence="10">
    <location>
        <position position="366"/>
    </location>
</feature>
<dbReference type="AlphaFoldDB" id="A0AA36DFE5"/>
<keyword evidence="11" id="KW-1185">Reference proteome</keyword>
<feature type="region of interest" description="Disordered" evidence="8">
    <location>
        <begin position="20"/>
        <end position="47"/>
    </location>
</feature>
<evidence type="ECO:0000256" key="1">
    <source>
        <dbReference type="ARBA" id="ARBA00004141"/>
    </source>
</evidence>
<organism evidence="10 11">
    <name type="scientific">Mesorhabditis spiculigera</name>
    <dbReference type="NCBI Taxonomy" id="96644"/>
    <lineage>
        <taxon>Eukaryota</taxon>
        <taxon>Metazoa</taxon>
        <taxon>Ecdysozoa</taxon>
        <taxon>Nematoda</taxon>
        <taxon>Chromadorea</taxon>
        <taxon>Rhabditida</taxon>
        <taxon>Rhabditina</taxon>
        <taxon>Rhabditomorpha</taxon>
        <taxon>Rhabditoidea</taxon>
        <taxon>Rhabditidae</taxon>
        <taxon>Mesorhabditinae</taxon>
        <taxon>Mesorhabditis</taxon>
    </lineage>
</organism>
<dbReference type="GO" id="GO:0016020">
    <property type="term" value="C:membrane"/>
    <property type="evidence" value="ECO:0007669"/>
    <property type="project" value="UniProtKB-SubCell"/>
</dbReference>
<protein>
    <recommendedName>
        <fullName evidence="7">Palmitoyltransferase</fullName>
        <ecNumber evidence="7">2.3.1.225</ecNumber>
    </recommendedName>
</protein>
<feature type="transmembrane region" description="Helical" evidence="7">
    <location>
        <begin position="183"/>
        <end position="209"/>
    </location>
</feature>
<sequence length="366" mass="42341">MIEYQLKSRNSSERQLLITEDESEPGSSIFIPPGDSCSQDPQSVPPSRPNPPIWFPRWLANLLNIFVGCLVIAAGELAINIYIPSVYSEGYAHLARFMVLQILLNLLAIRLGAHKDNPCYQMKRLHITSERLQRNATQTYRDDKGEEVKAYRWCPPCDRLQPFRTVHCPFCGTCSFRNDHHCFFVTACIGIFTLRFFIQMAFWLFLVGVWSIQCFFEQRRDKADDDGTWASYFTSLCPVVVDVLGVHALGFNMFRWLWEGYRPTFSTALPWVSYILGAVAAMAGSSILAMETFFLYKGYAMMEFFVARDKPLKGDRGISLYSRVKFVLGDRFYLNWLLPPFWSDVNWTSEFKKTHFYEPFRTASLI</sequence>
<keyword evidence="4 7" id="KW-1133">Transmembrane helix</keyword>
<dbReference type="GO" id="GO:0006612">
    <property type="term" value="P:protein targeting to membrane"/>
    <property type="evidence" value="ECO:0007669"/>
    <property type="project" value="TreeGrafter"/>
</dbReference>
<evidence type="ECO:0000313" key="10">
    <source>
        <dbReference type="EMBL" id="CAJ0585294.1"/>
    </source>
</evidence>
<dbReference type="InterPro" id="IPR001594">
    <property type="entry name" value="Palmitoyltrfase_DHHC"/>
</dbReference>
<comment type="caution">
    <text evidence="10">The sequence shown here is derived from an EMBL/GenBank/DDBJ whole genome shotgun (WGS) entry which is preliminary data.</text>
</comment>
<evidence type="ECO:0000256" key="4">
    <source>
        <dbReference type="ARBA" id="ARBA00022989"/>
    </source>
</evidence>
<keyword evidence="2 7" id="KW-0808">Transferase</keyword>
<proteinExistence type="inferred from homology"/>
<evidence type="ECO:0000259" key="9">
    <source>
        <dbReference type="Pfam" id="PF01529"/>
    </source>
</evidence>
<name>A0AA36DFE5_9BILA</name>
<evidence type="ECO:0000256" key="3">
    <source>
        <dbReference type="ARBA" id="ARBA00022692"/>
    </source>
</evidence>
<dbReference type="Pfam" id="PF01529">
    <property type="entry name" value="DHHC"/>
    <property type="match status" value="1"/>
</dbReference>
<dbReference type="Proteomes" id="UP001177023">
    <property type="component" value="Unassembled WGS sequence"/>
</dbReference>
<feature type="domain" description="Palmitoyltransferase DHHC" evidence="9">
    <location>
        <begin position="150"/>
        <end position="304"/>
    </location>
</feature>
<evidence type="ECO:0000256" key="5">
    <source>
        <dbReference type="ARBA" id="ARBA00023136"/>
    </source>
</evidence>
<feature type="transmembrane region" description="Helical" evidence="7">
    <location>
        <begin position="58"/>
        <end position="82"/>
    </location>
</feature>
<dbReference type="InterPro" id="IPR039859">
    <property type="entry name" value="PFA4/ZDH16/20/ERF2-like"/>
</dbReference>
<dbReference type="GO" id="GO:0019706">
    <property type="term" value="F:protein-cysteine S-palmitoyltransferase activity"/>
    <property type="evidence" value="ECO:0007669"/>
    <property type="project" value="UniProtKB-EC"/>
</dbReference>
<accession>A0AA36DFE5</accession>
<feature type="transmembrane region" description="Helical" evidence="7">
    <location>
        <begin position="94"/>
        <end position="113"/>
    </location>
</feature>
<comment type="catalytic activity">
    <reaction evidence="7">
        <text>L-cysteinyl-[protein] + hexadecanoyl-CoA = S-hexadecanoyl-L-cysteinyl-[protein] + CoA</text>
        <dbReference type="Rhea" id="RHEA:36683"/>
        <dbReference type="Rhea" id="RHEA-COMP:10131"/>
        <dbReference type="Rhea" id="RHEA-COMP:11032"/>
        <dbReference type="ChEBI" id="CHEBI:29950"/>
        <dbReference type="ChEBI" id="CHEBI:57287"/>
        <dbReference type="ChEBI" id="CHEBI:57379"/>
        <dbReference type="ChEBI" id="CHEBI:74151"/>
        <dbReference type="EC" id="2.3.1.225"/>
    </reaction>
</comment>
<dbReference type="PROSITE" id="PS50216">
    <property type="entry name" value="DHHC"/>
    <property type="match status" value="1"/>
</dbReference>
<feature type="transmembrane region" description="Helical" evidence="7">
    <location>
        <begin position="271"/>
        <end position="296"/>
    </location>
</feature>
<evidence type="ECO:0000256" key="8">
    <source>
        <dbReference type="SAM" id="MobiDB-lite"/>
    </source>
</evidence>
<reference evidence="10" key="1">
    <citation type="submission" date="2023-06" db="EMBL/GenBank/DDBJ databases">
        <authorList>
            <person name="Delattre M."/>
        </authorList>
    </citation>
    <scope>NUCLEOTIDE SEQUENCE</scope>
    <source>
        <strain evidence="10">AF72</strain>
    </source>
</reference>
<evidence type="ECO:0000256" key="7">
    <source>
        <dbReference type="RuleBase" id="RU079119"/>
    </source>
</evidence>
<evidence type="ECO:0000256" key="2">
    <source>
        <dbReference type="ARBA" id="ARBA00022679"/>
    </source>
</evidence>
<gene>
    <name evidence="10" type="ORF">MSPICULIGERA_LOCUS23321</name>
</gene>
<comment type="domain">
    <text evidence="7">The DHHC domain is required for palmitoyltransferase activity.</text>
</comment>
<keyword evidence="3 7" id="KW-0812">Transmembrane</keyword>
<dbReference type="EC" id="2.3.1.225" evidence="7"/>
<keyword evidence="5 7" id="KW-0472">Membrane</keyword>
<dbReference type="EMBL" id="CATQJA010002703">
    <property type="protein sequence ID" value="CAJ0585294.1"/>
    <property type="molecule type" value="Genomic_DNA"/>
</dbReference>
<dbReference type="GO" id="GO:0005794">
    <property type="term" value="C:Golgi apparatus"/>
    <property type="evidence" value="ECO:0007669"/>
    <property type="project" value="TreeGrafter"/>
</dbReference>
<dbReference type="GO" id="GO:0005783">
    <property type="term" value="C:endoplasmic reticulum"/>
    <property type="evidence" value="ECO:0007669"/>
    <property type="project" value="TreeGrafter"/>
</dbReference>
<dbReference type="PANTHER" id="PTHR22883">
    <property type="entry name" value="ZINC FINGER DHHC DOMAIN CONTAINING PROTEIN"/>
    <property type="match status" value="1"/>
</dbReference>
<keyword evidence="6 7" id="KW-0012">Acyltransferase</keyword>
<evidence type="ECO:0000313" key="11">
    <source>
        <dbReference type="Proteomes" id="UP001177023"/>
    </source>
</evidence>